<dbReference type="InterPro" id="IPR016874">
    <property type="entry name" value="TcmP-like"/>
</dbReference>
<keyword evidence="1 3" id="KW-0489">Methyltransferase</keyword>
<dbReference type="SUPFAM" id="SSF53335">
    <property type="entry name" value="S-adenosyl-L-methionine-dependent methyltransferases"/>
    <property type="match status" value="1"/>
</dbReference>
<evidence type="ECO:0000256" key="1">
    <source>
        <dbReference type="ARBA" id="ARBA00022603"/>
    </source>
</evidence>
<accession>A0ABP6IGD8</accession>
<dbReference type="PIRSF" id="PIRSF028177">
    <property type="entry name" value="Polyketide_synth_Omtfrase_TcmP"/>
    <property type="match status" value="1"/>
</dbReference>
<dbReference type="EMBL" id="BAAAVI010000022">
    <property type="protein sequence ID" value="GAA2873929.1"/>
    <property type="molecule type" value="Genomic_DNA"/>
</dbReference>
<evidence type="ECO:0000313" key="3">
    <source>
        <dbReference type="EMBL" id="GAA2873929.1"/>
    </source>
</evidence>
<name>A0ABP6IGD8_9ACTN</name>
<dbReference type="GO" id="GO:0008168">
    <property type="term" value="F:methyltransferase activity"/>
    <property type="evidence" value="ECO:0007669"/>
    <property type="project" value="UniProtKB-KW"/>
</dbReference>
<organism evidence="3 4">
    <name type="scientific">Streptosporangium fragile</name>
    <dbReference type="NCBI Taxonomy" id="46186"/>
    <lineage>
        <taxon>Bacteria</taxon>
        <taxon>Bacillati</taxon>
        <taxon>Actinomycetota</taxon>
        <taxon>Actinomycetes</taxon>
        <taxon>Streptosporangiales</taxon>
        <taxon>Streptosporangiaceae</taxon>
        <taxon>Streptosporangium</taxon>
    </lineage>
</organism>
<dbReference type="PANTHER" id="PTHR43619:SF2">
    <property type="entry name" value="S-ADENOSYL-L-METHIONINE-DEPENDENT METHYLTRANSFERASES SUPERFAMILY PROTEIN"/>
    <property type="match status" value="1"/>
</dbReference>
<dbReference type="InterPro" id="IPR007213">
    <property type="entry name" value="Ppm1/Ppm2/Tcmp"/>
</dbReference>
<gene>
    <name evidence="3" type="ORF">GCM10010517_34510</name>
</gene>
<dbReference type="InterPro" id="IPR029063">
    <property type="entry name" value="SAM-dependent_MTases_sf"/>
</dbReference>
<comment type="caution">
    <text evidence="3">The sequence shown here is derived from an EMBL/GenBank/DDBJ whole genome shotgun (WGS) entry which is preliminary data.</text>
</comment>
<keyword evidence="4" id="KW-1185">Reference proteome</keyword>
<reference evidence="4" key="1">
    <citation type="journal article" date="2019" name="Int. J. Syst. Evol. Microbiol.">
        <title>The Global Catalogue of Microorganisms (GCM) 10K type strain sequencing project: providing services to taxonomists for standard genome sequencing and annotation.</title>
        <authorList>
            <consortium name="The Broad Institute Genomics Platform"/>
            <consortium name="The Broad Institute Genome Sequencing Center for Infectious Disease"/>
            <person name="Wu L."/>
            <person name="Ma J."/>
        </authorList>
    </citation>
    <scope>NUCLEOTIDE SEQUENCE [LARGE SCALE GENOMIC DNA]</scope>
    <source>
        <strain evidence="4">JCM 6242</strain>
    </source>
</reference>
<keyword evidence="2" id="KW-0808">Transferase</keyword>
<dbReference type="GO" id="GO:0032259">
    <property type="term" value="P:methylation"/>
    <property type="evidence" value="ECO:0007669"/>
    <property type="project" value="UniProtKB-KW"/>
</dbReference>
<proteinExistence type="predicted"/>
<dbReference type="PANTHER" id="PTHR43619">
    <property type="entry name" value="S-ADENOSYL-L-METHIONINE-DEPENDENT METHYLTRANSFERASE YKTD-RELATED"/>
    <property type="match status" value="1"/>
</dbReference>
<evidence type="ECO:0000256" key="2">
    <source>
        <dbReference type="ARBA" id="ARBA00022679"/>
    </source>
</evidence>
<sequence>MAFMAKVHLTGAQATMLATLYGRALDAESSHPLLNDTMALDAVRKIDADFGATGLHRSDRITVALRAGHLDAWTREFLATHPEATVLHLGCGLDSRVYRVDPGPGVRWFDVDYPDVIELRRRLYPPRDGYETIASSVTDPAWLTRVPADRPVLVVAEGLTMYLREDEGRALVRRIVDRFPAGQFVFDAFSRRGIRMQRINKVVQVAGATLHWGVDDGAELEAIAPGLRCVTALSAFSIEGYEKLGLGYRALVGVARLLPVMRRMSVFYRLEF</sequence>
<dbReference type="Proteomes" id="UP001500831">
    <property type="component" value="Unassembled WGS sequence"/>
</dbReference>
<dbReference type="Pfam" id="PF04072">
    <property type="entry name" value="LCM"/>
    <property type="match status" value="1"/>
</dbReference>
<dbReference type="Gene3D" id="3.40.50.150">
    <property type="entry name" value="Vaccinia Virus protein VP39"/>
    <property type="match status" value="1"/>
</dbReference>
<protein>
    <submittedName>
        <fullName evidence="3">Class I SAM-dependent methyltransferase</fullName>
    </submittedName>
</protein>
<evidence type="ECO:0000313" key="4">
    <source>
        <dbReference type="Proteomes" id="UP001500831"/>
    </source>
</evidence>